<keyword evidence="1" id="KW-0732">Signal</keyword>
<dbReference type="PROSITE" id="PS50927">
    <property type="entry name" value="BULB_LECTIN"/>
    <property type="match status" value="1"/>
</dbReference>
<dbReference type="InterPro" id="IPR001480">
    <property type="entry name" value="Bulb-type_lectin_dom"/>
</dbReference>
<dbReference type="Pfam" id="PF01453">
    <property type="entry name" value="B_lectin"/>
    <property type="match status" value="1"/>
</dbReference>
<evidence type="ECO:0000313" key="5">
    <source>
        <dbReference type="Proteomes" id="UP000243459"/>
    </source>
</evidence>
<evidence type="ECO:0000256" key="1">
    <source>
        <dbReference type="ARBA" id="ARBA00022729"/>
    </source>
</evidence>
<dbReference type="SMART" id="SM00108">
    <property type="entry name" value="B_lectin"/>
    <property type="match status" value="1"/>
</dbReference>
<protein>
    <recommendedName>
        <fullName evidence="3">Bulb-type lectin domain-containing protein</fullName>
    </recommendedName>
</protein>
<dbReference type="AlphaFoldDB" id="A0A5P1FI44"/>
<feature type="domain" description="Bulb-type lectin" evidence="3">
    <location>
        <begin position="1"/>
        <end position="129"/>
    </location>
</feature>
<dbReference type="InterPro" id="IPR036426">
    <property type="entry name" value="Bulb-type_lectin_dom_sf"/>
</dbReference>
<reference evidence="5" key="1">
    <citation type="journal article" date="2017" name="Nat. Commun.">
        <title>The asparagus genome sheds light on the origin and evolution of a young Y chromosome.</title>
        <authorList>
            <person name="Harkess A."/>
            <person name="Zhou J."/>
            <person name="Xu C."/>
            <person name="Bowers J.E."/>
            <person name="Van der Hulst R."/>
            <person name="Ayyampalayam S."/>
            <person name="Mercati F."/>
            <person name="Riccardi P."/>
            <person name="McKain M.R."/>
            <person name="Kakrana A."/>
            <person name="Tang H."/>
            <person name="Ray J."/>
            <person name="Groenendijk J."/>
            <person name="Arikit S."/>
            <person name="Mathioni S.M."/>
            <person name="Nakano M."/>
            <person name="Shan H."/>
            <person name="Telgmann-Rauber A."/>
            <person name="Kanno A."/>
            <person name="Yue Z."/>
            <person name="Chen H."/>
            <person name="Li W."/>
            <person name="Chen Y."/>
            <person name="Xu X."/>
            <person name="Zhang Y."/>
            <person name="Luo S."/>
            <person name="Chen H."/>
            <person name="Gao J."/>
            <person name="Mao Z."/>
            <person name="Pires J.C."/>
            <person name="Luo M."/>
            <person name="Kudrna D."/>
            <person name="Wing R.A."/>
            <person name="Meyers B.C."/>
            <person name="Yi K."/>
            <person name="Kong H."/>
            <person name="Lavrijsen P."/>
            <person name="Sunseri F."/>
            <person name="Falavigna A."/>
            <person name="Ye Y."/>
            <person name="Leebens-Mack J.H."/>
            <person name="Chen G."/>
        </authorList>
    </citation>
    <scope>NUCLEOTIDE SEQUENCE [LARGE SCALE GENOMIC DNA]</scope>
    <source>
        <strain evidence="5">cv. DH0086</strain>
    </source>
</reference>
<organism evidence="4 5">
    <name type="scientific">Asparagus officinalis</name>
    <name type="common">Garden asparagus</name>
    <dbReference type="NCBI Taxonomy" id="4686"/>
    <lineage>
        <taxon>Eukaryota</taxon>
        <taxon>Viridiplantae</taxon>
        <taxon>Streptophyta</taxon>
        <taxon>Embryophyta</taxon>
        <taxon>Tracheophyta</taxon>
        <taxon>Spermatophyta</taxon>
        <taxon>Magnoliopsida</taxon>
        <taxon>Liliopsida</taxon>
        <taxon>Asparagales</taxon>
        <taxon>Asparagaceae</taxon>
        <taxon>Asparagoideae</taxon>
        <taxon>Asparagus</taxon>
    </lineage>
</organism>
<keyword evidence="2" id="KW-0812">Transmembrane</keyword>
<sequence length="421" mass="47183">MIPFPPMYEDDFKASARFLDSDDIGMNRPSFKAALSVEAINGDISCFLAVLLGDVKVWGSDHFMKFWADGACVIELTQDGDLQVQDRNGHVGWSSGTSGLGVKSLELQKRSGNLILIDTKNRTRWQSFDYPTDNLLWSQQLNASTRLTTPVTSSPAFFYSLEIRSSKLTLCLNFEDQKYSYWEFKPQRKANISFIRLGSRGLKLFNRNSTKIGQILETDGKAVRFLALEKTGNLKLYHARKSYTNLIVFESSYQAIDNFCNLPLPCGFSRVCTRNINSTCLDLPETQKYSGFCDRSFKMVELEGVDTVLRKPSQMNNLTKDECSSSCTEDCSCAAALYAKQKCYHYGLIAGAREVGRGSESSFWVKVEKGRHGISTSLMNKILLIGEVANVLAICCIVGGILYWVLKIRQKRRGNSGTDSN</sequence>
<dbReference type="PANTHER" id="PTHR47976">
    <property type="entry name" value="G-TYPE LECTIN S-RECEPTOR-LIKE SERINE/THREONINE-PROTEIN KINASE SD2-5"/>
    <property type="match status" value="1"/>
</dbReference>
<keyword evidence="5" id="KW-1185">Reference proteome</keyword>
<feature type="transmembrane region" description="Helical" evidence="2">
    <location>
        <begin position="382"/>
        <end position="406"/>
    </location>
</feature>
<dbReference type="Gene3D" id="2.90.10.10">
    <property type="entry name" value="Bulb-type lectin domain"/>
    <property type="match status" value="1"/>
</dbReference>
<keyword evidence="2" id="KW-1133">Transmembrane helix</keyword>
<dbReference type="GO" id="GO:0051707">
    <property type="term" value="P:response to other organism"/>
    <property type="evidence" value="ECO:0007669"/>
    <property type="project" value="UniProtKB-ARBA"/>
</dbReference>
<gene>
    <name evidence="4" type="ORF">A4U43_C02F2970</name>
</gene>
<evidence type="ECO:0000256" key="2">
    <source>
        <dbReference type="SAM" id="Phobius"/>
    </source>
</evidence>
<dbReference type="EMBL" id="CM007382">
    <property type="protein sequence ID" value="ONK77087.1"/>
    <property type="molecule type" value="Genomic_DNA"/>
</dbReference>
<dbReference type="InterPro" id="IPR051343">
    <property type="entry name" value="G-type_lectin_kinases/EP1-like"/>
</dbReference>
<dbReference type="OMA" id="CAYYCIY"/>
<evidence type="ECO:0000259" key="3">
    <source>
        <dbReference type="PROSITE" id="PS50927"/>
    </source>
</evidence>
<proteinExistence type="predicted"/>
<name>A0A5P1FI44_ASPOF</name>
<dbReference type="SUPFAM" id="SSF51110">
    <property type="entry name" value="alpha-D-mannose-specific plant lectins"/>
    <property type="match status" value="1"/>
</dbReference>
<dbReference type="Proteomes" id="UP000243459">
    <property type="component" value="Chromosome 2"/>
</dbReference>
<dbReference type="PANTHER" id="PTHR47976:SF120">
    <property type="entry name" value="G-TYPE LECTIN S-RECEPTOR-LIKE SERINE_THREONINE-PROTEIN KINASE SD2-5"/>
    <property type="match status" value="1"/>
</dbReference>
<keyword evidence="2" id="KW-0472">Membrane</keyword>
<evidence type="ECO:0000313" key="4">
    <source>
        <dbReference type="EMBL" id="ONK77087.1"/>
    </source>
</evidence>
<dbReference type="Gramene" id="ONK77087">
    <property type="protein sequence ID" value="ONK77087"/>
    <property type="gene ID" value="A4U43_C02F2970"/>
</dbReference>
<accession>A0A5P1FI44</accession>